<dbReference type="GO" id="GO:0005524">
    <property type="term" value="F:ATP binding"/>
    <property type="evidence" value="ECO:0007669"/>
    <property type="project" value="UniProtKB-KW"/>
</dbReference>
<evidence type="ECO:0000259" key="4">
    <source>
        <dbReference type="Pfam" id="PF21530"/>
    </source>
</evidence>
<evidence type="ECO:0000259" key="2">
    <source>
        <dbReference type="Pfam" id="PF05970"/>
    </source>
</evidence>
<keyword evidence="1" id="KW-0227">DNA damage</keyword>
<keyword evidence="1" id="KW-0547">Nucleotide-binding</keyword>
<dbReference type="GO" id="GO:0016787">
    <property type="term" value="F:hydrolase activity"/>
    <property type="evidence" value="ECO:0007669"/>
    <property type="project" value="UniProtKB-KW"/>
</dbReference>
<comment type="cofactor">
    <cofactor evidence="1">
        <name>Mg(2+)</name>
        <dbReference type="ChEBI" id="CHEBI:18420"/>
    </cofactor>
</comment>
<dbReference type="GO" id="GO:0000723">
    <property type="term" value="P:telomere maintenance"/>
    <property type="evidence" value="ECO:0007669"/>
    <property type="project" value="InterPro"/>
</dbReference>
<dbReference type="Pfam" id="PF14214">
    <property type="entry name" value="Helitron_like_N"/>
    <property type="match status" value="1"/>
</dbReference>
<sequence>MKRRTHPDPLSDISNISSLTDRSRCYSPSQQFTKSDSCNGRWKRRVMCNENWNPLVDVTNNGVESSSFRKGATETFMTPVTEDVVPTICKFPVSSVMGKKYSSKQGIDQFVLVHDILRNGFCYRVLRRVVLTDDNIQYVSLGGPTEECEHRHAIMWKEERSNKKVTKGKARFMKCCIDGDIRLPKAKKTPSYLKALYEDPVEGPLFHENIAIYNCMFAFTSMGGNVDRSINNGGGPVVFRLNGVIIHQFGSLLPLEPGNPKFCQMYIYDTENEIANRMRWIDNPQKRGINPKIEEALIKMFDKINVLVQKFRQARDRFKEDNIVPLKIHMKASRSVTGRPNNISSSDEVAAVLVGDAKYTKGVCDIVVDSKMVGLKRISDIHPLRAALQYPILFPNGEDGYHEGLKYFKKGRKKNDYTLRLGGRLVQQYVVDSFASIEQARLYWVKKHQEELRCDLYNNIRDQVRIGLGDSSNVGRSYILPSSFTGSKRYMQQNFQDALAVCRVIGHPDLFLTMTCNSEWDELNKMMKLLPGCRVENCPDIIARVFKPKVDQLCHDIQKNDIFWEMYCALFTSFVSTAVMYVVEYQKRGLPHIHMLIWLDSSAKPKTCDRVDELVSAEIPNPDEEPELYEAVKKFMIHGPCGKQNSKCACMKDFKCTKHFPKRYLTCTSFDNSGFPIYKRRKTANRVKVRKTFLDNQWVAPYNKYLLLRYQCHINLEICAHASSLKYLFKYCLKGHDQATVLIKTQKVSNPTGTKECIIDEIKTFLDGRYICGVEAAHRIYGFDVHHRTIAVQRLPFHLPHEKPYTFHSRDNLASVERLWSVKKSKLEAYFELNKMDRSARKYSYSQIPQFYVWDGQSSIWSLRKKGYQIGRLTYSHHGSGELWYLRMLLCRICGPTSFEDLITVGGVLFPSFHSTCYAHGWLASDKEWDEALTECSSMGRKVTCKIDLVLSNKEIECYALAEIDNLLRSVGKPLQHFKSLPQPDESYLNNGNNNLIIEETTYNVEEEIQKHNSMVSQLNHEQLEVYESIMHSVNNKEGGLFFIYGSGGCGKTYLWGTIISKLRSERKIVLPVASSGIAATLMPGGRTAHSHFWIPIIIDEDSSCNIAHHSDIAQLLKKTELIICDEAPMQHRYAFEALDRSLRDIMKSVSLERNKKPFGGIPIVLGGDFRQILPVINYAPRGEVVSSSINRSRLWDECKLYMLSVNMRVNRGKSKAEKELAHRFNQWVLDIGNGKIPRCTEDVDVFDDFNVQIPDEFCIKSDKFSVEEIINSTNPDLLSNFTDELYISEGAILSPTNEVVHEVNAVILDKLPSEAHSYLSVDSAEEIGESEDEFNASFPDEYLNALNEPGLPPHNLILKENVVVMLMRNLNQIMGLCNGTRMIVRKCFKQCVLCEVICGTHRGTLHFIPRIEMSPTDSRLPFKLNRLQLPLQICYAMTINKSQGQSLDTVGLYLPSPVFPMGSFT</sequence>
<accession>A0AAF0XA52</accession>
<dbReference type="PANTHER" id="PTHR10492:SF57">
    <property type="entry name" value="ATP-DEPENDENT DNA HELICASE"/>
    <property type="match status" value="1"/>
</dbReference>
<keyword evidence="1" id="KW-0378">Hydrolase</keyword>
<feature type="domain" description="DNA helicase Pif1-like 2B" evidence="4">
    <location>
        <begin position="1342"/>
        <end position="1385"/>
    </location>
</feature>
<dbReference type="Pfam" id="PF21530">
    <property type="entry name" value="Pif1_2B_dom"/>
    <property type="match status" value="1"/>
</dbReference>
<keyword evidence="1" id="KW-0234">DNA repair</keyword>
<feature type="domain" description="DNA helicase Pif1-like DEAD-box helicase" evidence="2">
    <location>
        <begin position="1018"/>
        <end position="1240"/>
    </location>
</feature>
<dbReference type="InterPro" id="IPR025476">
    <property type="entry name" value="Helitron_helicase-like"/>
</dbReference>
<keyword evidence="1" id="KW-0067">ATP-binding</keyword>
<keyword evidence="1" id="KW-0233">DNA recombination</keyword>
<protein>
    <recommendedName>
        <fullName evidence="1">ATP-dependent DNA helicase</fullName>
        <ecNumber evidence="1">5.6.2.3</ecNumber>
    </recommendedName>
</protein>
<dbReference type="InterPro" id="IPR010285">
    <property type="entry name" value="DNA_helicase_pif1-like_DEAD"/>
</dbReference>
<comment type="catalytic activity">
    <reaction evidence="1">
        <text>ATP + H2O = ADP + phosphate + H(+)</text>
        <dbReference type="Rhea" id="RHEA:13065"/>
        <dbReference type="ChEBI" id="CHEBI:15377"/>
        <dbReference type="ChEBI" id="CHEBI:15378"/>
        <dbReference type="ChEBI" id="CHEBI:30616"/>
        <dbReference type="ChEBI" id="CHEBI:43474"/>
        <dbReference type="ChEBI" id="CHEBI:456216"/>
        <dbReference type="EC" id="5.6.2.3"/>
    </reaction>
</comment>
<dbReference type="EMBL" id="CP093348">
    <property type="protein sequence ID" value="WOH04030.1"/>
    <property type="molecule type" value="Genomic_DNA"/>
</dbReference>
<name>A0AAF0XA52_DAUCS</name>
<dbReference type="PANTHER" id="PTHR10492">
    <property type="match status" value="1"/>
</dbReference>
<dbReference type="Pfam" id="PF05970">
    <property type="entry name" value="PIF1"/>
    <property type="match status" value="1"/>
</dbReference>
<dbReference type="SUPFAM" id="SSF52540">
    <property type="entry name" value="P-loop containing nucleoside triphosphate hydrolases"/>
    <property type="match status" value="2"/>
</dbReference>
<evidence type="ECO:0000313" key="6">
    <source>
        <dbReference type="Proteomes" id="UP000077755"/>
    </source>
</evidence>
<reference evidence="5" key="2">
    <citation type="submission" date="2022-03" db="EMBL/GenBank/DDBJ databases">
        <title>Draft title - Genomic analysis of global carrot germplasm unveils the trajectory of domestication and the origin of high carotenoid orange carrot.</title>
        <authorList>
            <person name="Iorizzo M."/>
            <person name="Ellison S."/>
            <person name="Senalik D."/>
            <person name="Macko-Podgorni A."/>
            <person name="Grzebelus D."/>
            <person name="Bostan H."/>
            <person name="Rolling W."/>
            <person name="Curaba J."/>
            <person name="Simon P."/>
        </authorList>
    </citation>
    <scope>NUCLEOTIDE SEQUENCE</scope>
    <source>
        <tissue evidence="5">Leaf</tissue>
    </source>
</reference>
<evidence type="ECO:0000256" key="1">
    <source>
        <dbReference type="RuleBase" id="RU363044"/>
    </source>
</evidence>
<dbReference type="GO" id="GO:0043139">
    <property type="term" value="F:5'-3' DNA helicase activity"/>
    <property type="evidence" value="ECO:0007669"/>
    <property type="project" value="UniProtKB-EC"/>
</dbReference>
<dbReference type="KEGG" id="dcr:108203551"/>
<keyword evidence="1" id="KW-0347">Helicase</keyword>
<dbReference type="EC" id="5.6.2.3" evidence="1"/>
<keyword evidence="6" id="KW-1185">Reference proteome</keyword>
<dbReference type="GO" id="GO:0006281">
    <property type="term" value="P:DNA repair"/>
    <property type="evidence" value="ECO:0007669"/>
    <property type="project" value="UniProtKB-KW"/>
</dbReference>
<gene>
    <name evidence="5" type="ORF">DCAR_0623435</name>
</gene>
<dbReference type="GO" id="GO:0006310">
    <property type="term" value="P:DNA recombination"/>
    <property type="evidence" value="ECO:0007669"/>
    <property type="project" value="UniProtKB-KW"/>
</dbReference>
<evidence type="ECO:0000313" key="5">
    <source>
        <dbReference type="EMBL" id="WOH04030.1"/>
    </source>
</evidence>
<proteinExistence type="inferred from homology"/>
<dbReference type="Proteomes" id="UP000077755">
    <property type="component" value="Chromosome 6"/>
</dbReference>
<organism evidence="5 6">
    <name type="scientific">Daucus carota subsp. sativus</name>
    <name type="common">Carrot</name>
    <dbReference type="NCBI Taxonomy" id="79200"/>
    <lineage>
        <taxon>Eukaryota</taxon>
        <taxon>Viridiplantae</taxon>
        <taxon>Streptophyta</taxon>
        <taxon>Embryophyta</taxon>
        <taxon>Tracheophyta</taxon>
        <taxon>Spermatophyta</taxon>
        <taxon>Magnoliopsida</taxon>
        <taxon>eudicotyledons</taxon>
        <taxon>Gunneridae</taxon>
        <taxon>Pentapetalae</taxon>
        <taxon>asterids</taxon>
        <taxon>campanulids</taxon>
        <taxon>Apiales</taxon>
        <taxon>Apiaceae</taxon>
        <taxon>Apioideae</taxon>
        <taxon>Scandiceae</taxon>
        <taxon>Daucinae</taxon>
        <taxon>Daucus</taxon>
        <taxon>Daucus sect. Daucus</taxon>
    </lineage>
</organism>
<evidence type="ECO:0000259" key="3">
    <source>
        <dbReference type="Pfam" id="PF14214"/>
    </source>
</evidence>
<reference evidence="5" key="1">
    <citation type="journal article" date="2016" name="Nat. Genet.">
        <title>A high-quality carrot genome assembly provides new insights into carotenoid accumulation and asterid genome evolution.</title>
        <authorList>
            <person name="Iorizzo M."/>
            <person name="Ellison S."/>
            <person name="Senalik D."/>
            <person name="Zeng P."/>
            <person name="Satapoomin P."/>
            <person name="Huang J."/>
            <person name="Bowman M."/>
            <person name="Iovene M."/>
            <person name="Sanseverino W."/>
            <person name="Cavagnaro P."/>
            <person name="Yildiz M."/>
            <person name="Macko-Podgorni A."/>
            <person name="Moranska E."/>
            <person name="Grzebelus E."/>
            <person name="Grzebelus D."/>
            <person name="Ashrafi H."/>
            <person name="Zheng Z."/>
            <person name="Cheng S."/>
            <person name="Spooner D."/>
            <person name="Van Deynze A."/>
            <person name="Simon P."/>
        </authorList>
    </citation>
    <scope>NUCLEOTIDE SEQUENCE</scope>
    <source>
        <tissue evidence="5">Leaf</tissue>
    </source>
</reference>
<dbReference type="InterPro" id="IPR049163">
    <property type="entry name" value="Pif1-like_2B_dom"/>
</dbReference>
<dbReference type="InterPro" id="IPR027417">
    <property type="entry name" value="P-loop_NTPase"/>
</dbReference>
<dbReference type="Gene3D" id="3.40.50.300">
    <property type="entry name" value="P-loop containing nucleotide triphosphate hydrolases"/>
    <property type="match status" value="1"/>
</dbReference>
<feature type="domain" description="Helitron helicase-like" evidence="3">
    <location>
        <begin position="411"/>
        <end position="597"/>
    </location>
</feature>
<comment type="similarity">
    <text evidence="1">Belongs to the helicase family.</text>
</comment>